<dbReference type="InterPro" id="IPR000701">
    <property type="entry name" value="SuccDH_FuR_B_TM-su"/>
</dbReference>
<dbReference type="AlphaFoldDB" id="A0A8C5RWN4"/>
<evidence type="ECO:0000256" key="5">
    <source>
        <dbReference type="ARBA" id="ARBA00022617"/>
    </source>
</evidence>
<dbReference type="InterPro" id="IPR018495">
    <property type="entry name" value="Succ_DH_cyt_bsu_CS"/>
</dbReference>
<dbReference type="GO" id="GO:0009055">
    <property type="term" value="F:electron transfer activity"/>
    <property type="evidence" value="ECO:0007669"/>
    <property type="project" value="InterPro"/>
</dbReference>
<organism evidence="14 15">
    <name type="scientific">Laticauda laticaudata</name>
    <name type="common">Blue-ringed sea krait</name>
    <name type="synonym">Blue-lipped sea krait</name>
    <dbReference type="NCBI Taxonomy" id="8630"/>
    <lineage>
        <taxon>Eukaryota</taxon>
        <taxon>Metazoa</taxon>
        <taxon>Chordata</taxon>
        <taxon>Craniata</taxon>
        <taxon>Vertebrata</taxon>
        <taxon>Euteleostomi</taxon>
        <taxon>Lepidosauria</taxon>
        <taxon>Squamata</taxon>
        <taxon>Bifurcata</taxon>
        <taxon>Unidentata</taxon>
        <taxon>Episquamata</taxon>
        <taxon>Toxicofera</taxon>
        <taxon>Serpentes</taxon>
        <taxon>Colubroidea</taxon>
        <taxon>Elapidae</taxon>
        <taxon>Laticaudinae</taxon>
        <taxon>Laticauda</taxon>
    </lineage>
</organism>
<dbReference type="SUPFAM" id="SSF81343">
    <property type="entry name" value="Fumarate reductase respiratory complex transmembrane subunits"/>
    <property type="match status" value="1"/>
</dbReference>
<feature type="transmembrane region" description="Helical" evidence="13">
    <location>
        <begin position="148"/>
        <end position="168"/>
    </location>
</feature>
<dbReference type="Pfam" id="PF01127">
    <property type="entry name" value="Sdh_cyt"/>
    <property type="match status" value="1"/>
</dbReference>
<comment type="pathway">
    <text evidence="2">Carbohydrate metabolism; tricarboxylic acid cycle.</text>
</comment>
<keyword evidence="6 13" id="KW-0812">Transmembrane</keyword>
<dbReference type="GO" id="GO:0006099">
    <property type="term" value="P:tricarboxylic acid cycle"/>
    <property type="evidence" value="ECO:0007669"/>
    <property type="project" value="InterPro"/>
</dbReference>
<dbReference type="CDD" id="cd03499">
    <property type="entry name" value="SQR_TypeC_SdhC"/>
    <property type="match status" value="1"/>
</dbReference>
<evidence type="ECO:0000256" key="2">
    <source>
        <dbReference type="ARBA" id="ARBA00005163"/>
    </source>
</evidence>
<dbReference type="Proteomes" id="UP000694406">
    <property type="component" value="Unplaced"/>
</dbReference>
<keyword evidence="8 13" id="KW-1133">Transmembrane helix</keyword>
<evidence type="ECO:0000256" key="11">
    <source>
        <dbReference type="ARBA" id="ARBA00045023"/>
    </source>
</evidence>
<dbReference type="Gene3D" id="1.20.5.540">
    <property type="entry name" value="Single helix bin"/>
    <property type="match status" value="1"/>
</dbReference>
<evidence type="ECO:0000256" key="7">
    <source>
        <dbReference type="ARBA" id="ARBA00022723"/>
    </source>
</evidence>
<reference evidence="14" key="1">
    <citation type="submission" date="2025-08" db="UniProtKB">
        <authorList>
            <consortium name="Ensembl"/>
        </authorList>
    </citation>
    <scope>IDENTIFICATION</scope>
</reference>
<dbReference type="Gene3D" id="1.20.1300.10">
    <property type="entry name" value="Fumarate reductase/succinate dehydrogenase, transmembrane subunit"/>
    <property type="match status" value="1"/>
</dbReference>
<dbReference type="PROSITE" id="PS01001">
    <property type="entry name" value="SDH_CYT_2"/>
    <property type="match status" value="1"/>
</dbReference>
<dbReference type="GO" id="GO:0006121">
    <property type="term" value="P:mitochondrial electron transport, succinate to ubiquinone"/>
    <property type="evidence" value="ECO:0007669"/>
    <property type="project" value="TreeGrafter"/>
</dbReference>
<accession>A0A8C5RWN4</accession>
<sequence>MASSVLRLASRRVLCVHLNAGFSVRHVFPVTTSAKEEMAKFWEKNTQSKRPLSPHLSIYEWTLPMAMSIIHRGTGVGMSLGVSLFALSALALPGQFSDYLDMIKSLSLGPALIYSAKFALALPVTYHTWNGIRHLAWDMGIGFKIHQLYQSGALVFILTVFSSLGIAAM</sequence>
<reference evidence="14" key="2">
    <citation type="submission" date="2025-09" db="UniProtKB">
        <authorList>
            <consortium name="Ensembl"/>
        </authorList>
    </citation>
    <scope>IDENTIFICATION</scope>
</reference>
<gene>
    <name evidence="14" type="primary">SDHC</name>
</gene>
<evidence type="ECO:0000256" key="3">
    <source>
        <dbReference type="ARBA" id="ARBA00011758"/>
    </source>
</evidence>
<comment type="function">
    <text evidence="12">Membrane-anchoring subunit of succinate dehydrogenase (SDH) that is involved in complex II of the mitochondrial electron transport chain and is responsible for transferring electrons from succinate to ubiquinone (coenzyme Q). SDH also oxidizes malate to the non-canonical enol form of oxaloacetate, enol-oxaloacetate. Enol-oxaloacetate, which is a potent inhibitor of the succinate dehydrogenase activity, is further isomerized into keto-oxaloacetate.</text>
</comment>
<evidence type="ECO:0000256" key="1">
    <source>
        <dbReference type="ARBA" id="ARBA00004141"/>
    </source>
</evidence>
<dbReference type="PANTHER" id="PTHR10978">
    <property type="entry name" value="SUCCINATE DEHYDROGENASE CYTOCHROME B560 SUBUNIT"/>
    <property type="match status" value="1"/>
</dbReference>
<keyword evidence="5" id="KW-0349">Heme</keyword>
<dbReference type="InterPro" id="IPR014314">
    <property type="entry name" value="Succ_DH_cytb556"/>
</dbReference>
<dbReference type="PROSITE" id="PS01000">
    <property type="entry name" value="SDH_CYT_1"/>
    <property type="match status" value="1"/>
</dbReference>
<dbReference type="GO" id="GO:0046872">
    <property type="term" value="F:metal ion binding"/>
    <property type="evidence" value="ECO:0007669"/>
    <property type="project" value="UniProtKB-KW"/>
</dbReference>
<protein>
    <recommendedName>
        <fullName evidence="4">Succinate dehydrogenase cytochrome b560 subunit, mitochondrial</fullName>
    </recommendedName>
    <alternativeName>
        <fullName evidence="11">Malate dehydrogenase [quinone] cytochrome b560 subunit</fullName>
    </alternativeName>
</protein>
<keyword evidence="9" id="KW-0408">Iron</keyword>
<dbReference type="NCBIfam" id="TIGR02970">
    <property type="entry name" value="succ_dehyd_cytB"/>
    <property type="match status" value="1"/>
</dbReference>
<dbReference type="InterPro" id="IPR034804">
    <property type="entry name" value="SQR/QFR_C/D"/>
</dbReference>
<dbReference type="PANTHER" id="PTHR10978:SF5">
    <property type="entry name" value="SUCCINATE DEHYDROGENASE CYTOCHROME B560 SUBUNIT, MITOCHONDRIAL"/>
    <property type="match status" value="1"/>
</dbReference>
<name>A0A8C5RWN4_LATLA</name>
<evidence type="ECO:0000256" key="12">
    <source>
        <dbReference type="ARBA" id="ARBA00045847"/>
    </source>
</evidence>
<keyword evidence="7" id="KW-0479">Metal-binding</keyword>
<dbReference type="Ensembl" id="ENSLLTT00000009640.1">
    <property type="protein sequence ID" value="ENSLLTP00000009287.1"/>
    <property type="gene ID" value="ENSLLTG00000007113.1"/>
</dbReference>
<evidence type="ECO:0000256" key="6">
    <source>
        <dbReference type="ARBA" id="ARBA00022692"/>
    </source>
</evidence>
<evidence type="ECO:0000256" key="10">
    <source>
        <dbReference type="ARBA" id="ARBA00023136"/>
    </source>
</evidence>
<feature type="transmembrane region" description="Helical" evidence="13">
    <location>
        <begin position="75"/>
        <end position="96"/>
    </location>
</feature>
<keyword evidence="15" id="KW-1185">Reference proteome</keyword>
<dbReference type="GO" id="GO:0045273">
    <property type="term" value="C:respiratory chain complex II (succinate dehydrogenase)"/>
    <property type="evidence" value="ECO:0007669"/>
    <property type="project" value="Ensembl"/>
</dbReference>
<evidence type="ECO:0000256" key="4">
    <source>
        <dbReference type="ARBA" id="ARBA00014631"/>
    </source>
</evidence>
<dbReference type="GO" id="GO:0005739">
    <property type="term" value="C:mitochondrion"/>
    <property type="evidence" value="ECO:0007669"/>
    <property type="project" value="Ensembl"/>
</dbReference>
<evidence type="ECO:0000256" key="8">
    <source>
        <dbReference type="ARBA" id="ARBA00022989"/>
    </source>
</evidence>
<evidence type="ECO:0000313" key="14">
    <source>
        <dbReference type="Ensembl" id="ENSLLTP00000009287.1"/>
    </source>
</evidence>
<evidence type="ECO:0000256" key="13">
    <source>
        <dbReference type="SAM" id="Phobius"/>
    </source>
</evidence>
<comment type="subcellular location">
    <subcellularLocation>
        <location evidence="1">Membrane</location>
        <topology evidence="1">Multi-pass membrane protein</topology>
    </subcellularLocation>
</comment>
<evidence type="ECO:0000313" key="15">
    <source>
        <dbReference type="Proteomes" id="UP000694406"/>
    </source>
</evidence>
<proteinExistence type="predicted"/>
<comment type="subunit">
    <text evidence="3">Component of complex II composed of four subunits: the flavoprotein (FP) SDHA, iron-sulfur protein (IP) SDHB, and a cytochrome b560 composed of SDHC and SDHD.</text>
</comment>
<dbReference type="GeneTree" id="ENSGT00390000000566"/>
<keyword evidence="10 13" id="KW-0472">Membrane</keyword>
<evidence type="ECO:0000256" key="9">
    <source>
        <dbReference type="ARBA" id="ARBA00023004"/>
    </source>
</evidence>
<dbReference type="FunFam" id="1.20.1300.10:FF:000006">
    <property type="entry name" value="Succinate dehydrogenase cytochrome b560 subunit, mitochondrial"/>
    <property type="match status" value="1"/>
</dbReference>